<comment type="caution">
    <text evidence="4">The sequence shown here is derived from an EMBL/GenBank/DDBJ whole genome shotgun (WGS) entry which is preliminary data.</text>
</comment>
<dbReference type="RefSeq" id="WP_016420187.1">
    <property type="nucleotide sequence ID" value="NZ_FNND01000002.1"/>
</dbReference>
<sequence>MNFLAHIFLSGEENDLLKLGNFMGDTIRGKQYLDYPEEVQRGILLHRQIDTFTDAHPLFRESKRRLVPLYGHYAGVITDIFYDYFLAKHWHTFSSEDFDGYIERFYALLQEKKEVLNPQMQSIAGYMMRDNWLKAYQTYTGLARILYQMDRRTEFRSHMQYAITSLQTEEPLFEAEFLPFFKEIQEFVITIDK</sequence>
<reference evidence="4 5" key="1">
    <citation type="submission" date="2016-10" db="EMBL/GenBank/DDBJ databases">
        <authorList>
            <person name="Varghese N."/>
            <person name="Submissions S."/>
        </authorList>
    </citation>
    <scope>NUCLEOTIDE SEQUENCE [LARGE SCALE GENOMIC DNA]</scope>
    <source>
        <strain evidence="4 5">DSM 11449</strain>
    </source>
</reference>
<dbReference type="PANTHER" id="PTHR38764">
    <property type="entry name" value="ACYL CARRIER PROTEIN PHOSPHODIESTERASE"/>
    <property type="match status" value="1"/>
</dbReference>
<gene>
    <name evidence="4" type="ORF">SAMN05444420_102225</name>
</gene>
<keyword evidence="1" id="KW-0444">Lipid biosynthesis</keyword>
<dbReference type="GeneID" id="85016318"/>
<dbReference type="OrthoDB" id="8442777at2"/>
<dbReference type="Proteomes" id="UP000182771">
    <property type="component" value="Unassembled WGS sequence"/>
</dbReference>
<proteinExistence type="predicted"/>
<name>A0A1H2TM25_9FLAO</name>
<dbReference type="AlphaFoldDB" id="A0A1H2TM25"/>
<dbReference type="Pfam" id="PF04336">
    <property type="entry name" value="ACP_PD"/>
    <property type="match status" value="1"/>
</dbReference>
<organism evidence="4 5">
    <name type="scientific">Capnocytophaga granulosa</name>
    <dbReference type="NCBI Taxonomy" id="45242"/>
    <lineage>
        <taxon>Bacteria</taxon>
        <taxon>Pseudomonadati</taxon>
        <taxon>Bacteroidota</taxon>
        <taxon>Flavobacteriia</taxon>
        <taxon>Flavobacteriales</taxon>
        <taxon>Flavobacteriaceae</taxon>
        <taxon>Capnocytophaga</taxon>
    </lineage>
</organism>
<keyword evidence="3" id="KW-0443">Lipid metabolism</keyword>
<dbReference type="GO" id="GO:0006633">
    <property type="term" value="P:fatty acid biosynthetic process"/>
    <property type="evidence" value="ECO:0007669"/>
    <property type="project" value="InterPro"/>
</dbReference>
<protein>
    <submittedName>
        <fullName evidence="4">Acyl carrier protein phosphodiesterase</fullName>
    </submittedName>
</protein>
<accession>A0A1H2TM25</accession>
<evidence type="ECO:0000256" key="1">
    <source>
        <dbReference type="ARBA" id="ARBA00022516"/>
    </source>
</evidence>
<evidence type="ECO:0000256" key="2">
    <source>
        <dbReference type="ARBA" id="ARBA00022801"/>
    </source>
</evidence>
<keyword evidence="5" id="KW-1185">Reference proteome</keyword>
<dbReference type="PANTHER" id="PTHR38764:SF1">
    <property type="entry name" value="ACYL CARRIER PROTEIN PHOSPHODIESTERASE"/>
    <property type="match status" value="1"/>
</dbReference>
<keyword evidence="2" id="KW-0378">Hydrolase</keyword>
<dbReference type="GO" id="GO:0008770">
    <property type="term" value="F:[acyl-carrier-protein] phosphodiesterase activity"/>
    <property type="evidence" value="ECO:0007669"/>
    <property type="project" value="InterPro"/>
</dbReference>
<dbReference type="EMBL" id="FNND01000002">
    <property type="protein sequence ID" value="SDW44289.1"/>
    <property type="molecule type" value="Genomic_DNA"/>
</dbReference>
<evidence type="ECO:0000256" key="3">
    <source>
        <dbReference type="ARBA" id="ARBA00023098"/>
    </source>
</evidence>
<evidence type="ECO:0000313" key="5">
    <source>
        <dbReference type="Proteomes" id="UP000182771"/>
    </source>
</evidence>
<dbReference type="InterPro" id="IPR007431">
    <property type="entry name" value="ACP_PD"/>
</dbReference>
<evidence type="ECO:0000313" key="4">
    <source>
        <dbReference type="EMBL" id="SDW44289.1"/>
    </source>
</evidence>